<feature type="domain" description="Glutaredoxin" evidence="8">
    <location>
        <begin position="4"/>
        <end position="59"/>
    </location>
</feature>
<protein>
    <recommendedName>
        <fullName evidence="3">Glutaredoxin-like protein NrdH</fullName>
    </recommendedName>
</protein>
<keyword evidence="7" id="KW-0676">Redox-active center</keyword>
<evidence type="ECO:0000256" key="6">
    <source>
        <dbReference type="ARBA" id="ARBA00023157"/>
    </source>
</evidence>
<keyword evidence="5" id="KW-0249">Electron transport</keyword>
<evidence type="ECO:0000313" key="10">
    <source>
        <dbReference type="Proteomes" id="UP000029079"/>
    </source>
</evidence>
<dbReference type="KEGG" id="wci:WS105_0267"/>
<evidence type="ECO:0000256" key="3">
    <source>
        <dbReference type="ARBA" id="ARBA00017945"/>
    </source>
</evidence>
<keyword evidence="10" id="KW-1185">Reference proteome</keyword>
<dbReference type="AlphaFoldDB" id="A0A075TZ69"/>
<sequence>MNEVTIYTKNQCVQCMMTKKTLAQYGVDFVEKNIEEDPEALAFLRAEGFQAVPVLFAEGMEPVQGFRPDVLTALAKAQAAI</sequence>
<accession>A0A075TZ69</accession>
<dbReference type="Proteomes" id="UP000029079">
    <property type="component" value="Chromosome"/>
</dbReference>
<dbReference type="PANTHER" id="PTHR34386">
    <property type="entry name" value="GLUTAREDOXIN"/>
    <property type="match status" value="1"/>
</dbReference>
<name>A0A075TZ69_9LACO</name>
<keyword evidence="6" id="KW-1015">Disulfide bond</keyword>
<dbReference type="CDD" id="cd02976">
    <property type="entry name" value="NrdH"/>
    <property type="match status" value="1"/>
</dbReference>
<keyword evidence="4" id="KW-0813">Transport</keyword>
<dbReference type="Gene3D" id="3.40.30.10">
    <property type="entry name" value="Glutaredoxin"/>
    <property type="match status" value="1"/>
</dbReference>
<comment type="function">
    <text evidence="1">Electron transport system for the ribonucleotide reductase system NrdEF.</text>
</comment>
<dbReference type="InterPro" id="IPR051548">
    <property type="entry name" value="Grx-like_ET"/>
</dbReference>
<dbReference type="RefSeq" id="WP_009495761.1">
    <property type="nucleotide sequence ID" value="NZ_CP009223.1"/>
</dbReference>
<dbReference type="STRING" id="759620.WS105_0267"/>
<dbReference type="InterPro" id="IPR002109">
    <property type="entry name" value="Glutaredoxin"/>
</dbReference>
<reference evidence="10" key="2">
    <citation type="submission" date="2014-08" db="EMBL/GenBank/DDBJ databases">
        <title>Complete genome of Weissella ceti strain WS74 isolated from diseased rainbow trout in Brazil.</title>
        <authorList>
            <person name="Figueiredo H.C.P."/>
            <person name="Leal C.A.G."/>
            <person name="Pereira F.L."/>
            <person name="Soares S.C."/>
            <person name="Dorella F.A."/>
            <person name="Carvalho A.F."/>
            <person name="Azevedo V.A.C."/>
        </authorList>
    </citation>
    <scope>NUCLEOTIDE SEQUENCE [LARGE SCALE GENOMIC DNA]</scope>
    <source>
        <strain evidence="10">WS74</strain>
    </source>
</reference>
<evidence type="ECO:0000256" key="4">
    <source>
        <dbReference type="ARBA" id="ARBA00022448"/>
    </source>
</evidence>
<dbReference type="NCBIfam" id="TIGR02194">
    <property type="entry name" value="GlrX_NrdH"/>
    <property type="match status" value="1"/>
</dbReference>
<dbReference type="EMBL" id="CP009223">
    <property type="protein sequence ID" value="AIM62521.1"/>
    <property type="molecule type" value="Genomic_DNA"/>
</dbReference>
<dbReference type="InterPro" id="IPR036249">
    <property type="entry name" value="Thioredoxin-like_sf"/>
</dbReference>
<dbReference type="PATRIC" id="fig|759620.7.peg.255"/>
<reference evidence="9 10" key="1">
    <citation type="journal article" date="2014" name="Genome Announc.">
        <title>Complete Genome Sequences of Fish Pathogenic Weissella ceti Strains WS74 and WS105.</title>
        <authorList>
            <person name="Figueiredo H.C."/>
            <person name="Leal C.A."/>
            <person name="Dorella F.A."/>
            <person name="Carvalho A.F."/>
            <person name="Soares S.C."/>
            <person name="Pereira F.L."/>
            <person name="Azevedo V.A."/>
        </authorList>
    </citation>
    <scope>NUCLEOTIDE SEQUENCE [LARGE SCALE GENOMIC DNA]</scope>
    <source>
        <strain evidence="9 10">WS74</strain>
    </source>
</reference>
<evidence type="ECO:0000313" key="9">
    <source>
        <dbReference type="EMBL" id="AIM62521.1"/>
    </source>
</evidence>
<evidence type="ECO:0000256" key="1">
    <source>
        <dbReference type="ARBA" id="ARBA00002292"/>
    </source>
</evidence>
<dbReference type="SUPFAM" id="SSF52833">
    <property type="entry name" value="Thioredoxin-like"/>
    <property type="match status" value="1"/>
</dbReference>
<dbReference type="InterPro" id="IPR011909">
    <property type="entry name" value="GlrX_NrdH"/>
</dbReference>
<proteinExistence type="inferred from homology"/>
<dbReference type="Pfam" id="PF00462">
    <property type="entry name" value="Glutaredoxin"/>
    <property type="match status" value="1"/>
</dbReference>
<dbReference type="GO" id="GO:0009055">
    <property type="term" value="F:electron transfer activity"/>
    <property type="evidence" value="ECO:0007669"/>
    <property type="project" value="TreeGrafter"/>
</dbReference>
<gene>
    <name evidence="9" type="ORF">WS74_0269</name>
</gene>
<dbReference type="GO" id="GO:0045454">
    <property type="term" value="P:cell redox homeostasis"/>
    <property type="evidence" value="ECO:0007669"/>
    <property type="project" value="InterPro"/>
</dbReference>
<evidence type="ECO:0000256" key="7">
    <source>
        <dbReference type="ARBA" id="ARBA00023284"/>
    </source>
</evidence>
<evidence type="ECO:0000259" key="8">
    <source>
        <dbReference type="Pfam" id="PF00462"/>
    </source>
</evidence>
<comment type="similarity">
    <text evidence="2">Belongs to the glutaredoxin family.</text>
</comment>
<dbReference type="KEGG" id="wct:WS74_0269"/>
<dbReference type="PANTHER" id="PTHR34386:SF1">
    <property type="entry name" value="GLUTAREDOXIN-LIKE PROTEIN NRDH"/>
    <property type="match status" value="1"/>
</dbReference>
<evidence type="ECO:0000256" key="5">
    <source>
        <dbReference type="ARBA" id="ARBA00022982"/>
    </source>
</evidence>
<dbReference type="OrthoDB" id="9795531at2"/>
<organism evidence="9 10">
    <name type="scientific">Weissella ceti</name>
    <dbReference type="NCBI Taxonomy" id="759620"/>
    <lineage>
        <taxon>Bacteria</taxon>
        <taxon>Bacillati</taxon>
        <taxon>Bacillota</taxon>
        <taxon>Bacilli</taxon>
        <taxon>Lactobacillales</taxon>
        <taxon>Lactobacillaceae</taxon>
        <taxon>Weissella</taxon>
    </lineage>
</organism>
<evidence type="ECO:0000256" key="2">
    <source>
        <dbReference type="ARBA" id="ARBA00007787"/>
    </source>
</evidence>
<dbReference type="PROSITE" id="PS51354">
    <property type="entry name" value="GLUTAREDOXIN_2"/>
    <property type="match status" value="1"/>
</dbReference>
<dbReference type="KEGG" id="wce:WS08_0269"/>